<proteinExistence type="predicted"/>
<reference evidence="1" key="1">
    <citation type="submission" date="2022-06" db="EMBL/GenBank/DDBJ databases">
        <title>Phylogenomic reconstructions and comparative analyses of Kickxellomycotina fungi.</title>
        <authorList>
            <person name="Reynolds N.K."/>
            <person name="Stajich J.E."/>
            <person name="Barry K."/>
            <person name="Grigoriev I.V."/>
            <person name="Crous P."/>
            <person name="Smith M.E."/>
        </authorList>
    </citation>
    <scope>NUCLEOTIDE SEQUENCE</scope>
    <source>
        <strain evidence="1">RSA 2271</strain>
    </source>
</reference>
<keyword evidence="2" id="KW-1185">Reference proteome</keyword>
<dbReference type="EMBL" id="JAMZIH010002172">
    <property type="protein sequence ID" value="KAJ1677622.1"/>
    <property type="molecule type" value="Genomic_DNA"/>
</dbReference>
<accession>A0ACC1HQT9</accession>
<evidence type="ECO:0000313" key="1">
    <source>
        <dbReference type="EMBL" id="KAJ1677622.1"/>
    </source>
</evidence>
<comment type="caution">
    <text evidence="1">The sequence shown here is derived from an EMBL/GenBank/DDBJ whole genome shotgun (WGS) entry which is preliminary data.</text>
</comment>
<protein>
    <submittedName>
        <fullName evidence="1">Signal recognition particle subunit</fullName>
    </submittedName>
</protein>
<dbReference type="Proteomes" id="UP001145114">
    <property type="component" value="Unassembled WGS sequence"/>
</dbReference>
<name>A0ACC1HQT9_9FUNG</name>
<evidence type="ECO:0000313" key="2">
    <source>
        <dbReference type="Proteomes" id="UP001145114"/>
    </source>
</evidence>
<sequence>MGGAIRDDFLQKLQSQHSGMRVTEDESVFRDWVCLYPVYFDVKRSLQGGRKMPKALCVEGPHARQLAEAVKQVGLNVCYEPHKTHPRDFFNQGRVRVQLMNKDKTPCRPDIPSRRALMQKIGEVLPSIDVEREPEPTLEDILGAGGPGMGGLMPNSAGDGPTPTTGGTAIKTEGGPSGKKKKKAAANAAITGGGGKKGKGKGKKGKQTLV</sequence>
<gene>
    <name evidence="1" type="primary">SEC65</name>
    <name evidence="1" type="ORF">EV182_005786</name>
</gene>
<organism evidence="1 2">
    <name type="scientific">Spiromyces aspiralis</name>
    <dbReference type="NCBI Taxonomy" id="68401"/>
    <lineage>
        <taxon>Eukaryota</taxon>
        <taxon>Fungi</taxon>
        <taxon>Fungi incertae sedis</taxon>
        <taxon>Zoopagomycota</taxon>
        <taxon>Kickxellomycotina</taxon>
        <taxon>Kickxellomycetes</taxon>
        <taxon>Kickxellales</taxon>
        <taxon>Kickxellaceae</taxon>
        <taxon>Spiromyces</taxon>
    </lineage>
</organism>